<evidence type="ECO:0000313" key="2">
    <source>
        <dbReference type="EMBL" id="EKO39742.1"/>
    </source>
</evidence>
<keyword evidence="1" id="KW-0472">Membrane</keyword>
<proteinExistence type="predicted"/>
<dbReference type="AlphaFoldDB" id="K6FMF3"/>
<gene>
    <name evidence="2" type="ORF">B193_1533</name>
</gene>
<evidence type="ECO:0008006" key="4">
    <source>
        <dbReference type="Google" id="ProtNLM"/>
    </source>
</evidence>
<name>K6FMF3_9BACT</name>
<dbReference type="GO" id="GO:0030288">
    <property type="term" value="C:outer membrane-bounded periplasmic space"/>
    <property type="evidence" value="ECO:0007669"/>
    <property type="project" value="InterPro"/>
</dbReference>
<dbReference type="Proteomes" id="UP000006272">
    <property type="component" value="Unassembled WGS sequence"/>
</dbReference>
<dbReference type="EMBL" id="ALAO01000118">
    <property type="protein sequence ID" value="EKO39742.1"/>
    <property type="molecule type" value="Genomic_DNA"/>
</dbReference>
<dbReference type="Pfam" id="PF03783">
    <property type="entry name" value="CsgG"/>
    <property type="match status" value="1"/>
</dbReference>
<protein>
    <recommendedName>
        <fullName evidence="4">FlgO domain-containing protein</fullName>
    </recommendedName>
</protein>
<reference evidence="2 3" key="1">
    <citation type="submission" date="2012-07" db="EMBL/GenBank/DDBJ databases">
        <title>Draft genome sequence of Desulfovibrio magneticus str. Maddingley MBC34 obtained from a metagenomic sequence of a methanogenic enrichment isolated from coal-seam formation water in Victoria, Australia.</title>
        <authorList>
            <person name="Greenfield P."/>
            <person name="Hendry P."/>
            <person name="Li D."/>
            <person name="Rosewarne C.P."/>
            <person name="Tran-Dinh N."/>
            <person name="Elbourne L.D.H."/>
            <person name="Paulsen I.T."/>
            <person name="Midgley D.J."/>
        </authorList>
    </citation>
    <scope>NUCLEOTIDE SEQUENCE [LARGE SCALE GENOMIC DNA]</scope>
    <source>
        <strain evidence="3">Maddingley MBC34</strain>
    </source>
</reference>
<organism evidence="2 3">
    <name type="scientific">Solidesulfovibrio magneticus str. Maddingley MBC34</name>
    <dbReference type="NCBI Taxonomy" id="1206767"/>
    <lineage>
        <taxon>Bacteria</taxon>
        <taxon>Pseudomonadati</taxon>
        <taxon>Thermodesulfobacteriota</taxon>
        <taxon>Desulfovibrionia</taxon>
        <taxon>Desulfovibrionales</taxon>
        <taxon>Desulfovibrionaceae</taxon>
        <taxon>Solidesulfovibrio</taxon>
    </lineage>
</organism>
<evidence type="ECO:0000256" key="1">
    <source>
        <dbReference type="SAM" id="Phobius"/>
    </source>
</evidence>
<evidence type="ECO:0000313" key="3">
    <source>
        <dbReference type="Proteomes" id="UP000006272"/>
    </source>
</evidence>
<comment type="caution">
    <text evidence="2">The sequence shown here is derived from an EMBL/GenBank/DDBJ whole genome shotgun (WGS) entry which is preliminary data.</text>
</comment>
<keyword evidence="1" id="KW-1133">Transmembrane helix</keyword>
<accession>K6FMF3</accession>
<dbReference type="Gene3D" id="3.40.50.10610">
    <property type="entry name" value="ABC-type transport auxiliary lipoprotein component"/>
    <property type="match status" value="1"/>
</dbReference>
<sequence length="257" mass="28630">MAVMSHHTHALFVYFIIFVQIVTTTLPGYTLTTEGNSPVKIAILQFDSLSSEGKDSTKGRIISEFMTTCAVNTGAYDVVERTLVQKLLEEMEFGESGKSSTTVAQKIGQLSGATYVISGSLTEHKEAIRIDARLIRVSDGKIEIAQGSFSKNDLENLFNACKFITDHITEMFIQNIDQTVTGQTCWVSPEAMLVDKDEKLWLNPNFGIKTTRSPSNCMQLKRTNKGFEVNVTGCSTKWSKNNDLETTKYHSVTKIIY</sequence>
<keyword evidence="1" id="KW-0812">Transmembrane</keyword>
<dbReference type="InterPro" id="IPR005534">
    <property type="entry name" value="Curli_assmbl/transp-comp_CsgG"/>
</dbReference>
<feature type="transmembrane region" description="Helical" evidence="1">
    <location>
        <begin position="12"/>
        <end position="31"/>
    </location>
</feature>